<gene>
    <name evidence="2" type="ORF">SEVIR_6G089550v2</name>
</gene>
<feature type="compositionally biased region" description="Basic and acidic residues" evidence="1">
    <location>
        <begin position="11"/>
        <end position="25"/>
    </location>
</feature>
<protein>
    <submittedName>
        <fullName evidence="2">Uncharacterized protein</fullName>
    </submittedName>
</protein>
<dbReference type="AlphaFoldDB" id="A0A4U6U1M1"/>
<name>A0A4U6U1M1_SETVI</name>
<keyword evidence="3" id="KW-1185">Reference proteome</keyword>
<reference evidence="2" key="1">
    <citation type="submission" date="2019-03" db="EMBL/GenBank/DDBJ databases">
        <title>WGS assembly of Setaria viridis.</title>
        <authorList>
            <person name="Huang P."/>
            <person name="Jenkins J."/>
            <person name="Grimwood J."/>
            <person name="Barry K."/>
            <person name="Healey A."/>
            <person name="Mamidi S."/>
            <person name="Sreedasyam A."/>
            <person name="Shu S."/>
            <person name="Feldman M."/>
            <person name="Wu J."/>
            <person name="Yu Y."/>
            <person name="Chen C."/>
            <person name="Johnson J."/>
            <person name="Rokhsar D."/>
            <person name="Baxter I."/>
            <person name="Schmutz J."/>
            <person name="Brutnell T."/>
            <person name="Kellogg E."/>
        </authorList>
    </citation>
    <scope>NUCLEOTIDE SEQUENCE [LARGE SCALE GENOMIC DNA]</scope>
</reference>
<dbReference type="EMBL" id="CM016557">
    <property type="protein sequence ID" value="TKW09361.1"/>
    <property type="molecule type" value="Genomic_DNA"/>
</dbReference>
<evidence type="ECO:0000313" key="3">
    <source>
        <dbReference type="Proteomes" id="UP000298652"/>
    </source>
</evidence>
<dbReference type="Proteomes" id="UP000298652">
    <property type="component" value="Chromosome 6"/>
</dbReference>
<feature type="compositionally biased region" description="Low complexity" evidence="1">
    <location>
        <begin position="68"/>
        <end position="79"/>
    </location>
</feature>
<feature type="region of interest" description="Disordered" evidence="1">
    <location>
        <begin position="1"/>
        <end position="30"/>
    </location>
</feature>
<evidence type="ECO:0000313" key="2">
    <source>
        <dbReference type="EMBL" id="TKW09361.1"/>
    </source>
</evidence>
<proteinExistence type="predicted"/>
<dbReference type="Gramene" id="TKW09361">
    <property type="protein sequence ID" value="TKW09361"/>
    <property type="gene ID" value="SEVIR_6G089550v2"/>
</dbReference>
<feature type="region of interest" description="Disordered" evidence="1">
    <location>
        <begin position="50"/>
        <end position="79"/>
    </location>
</feature>
<sequence>MDGLTGSARQIQREGGNDRQLEREQCPPARPYIVDLQRQALAEELERVGAEKEGGKYPNLLRRGGACLPSRSPSLLRPR</sequence>
<evidence type="ECO:0000256" key="1">
    <source>
        <dbReference type="SAM" id="MobiDB-lite"/>
    </source>
</evidence>
<organism evidence="2 3">
    <name type="scientific">Setaria viridis</name>
    <name type="common">Green bristlegrass</name>
    <name type="synonym">Setaria italica subsp. viridis</name>
    <dbReference type="NCBI Taxonomy" id="4556"/>
    <lineage>
        <taxon>Eukaryota</taxon>
        <taxon>Viridiplantae</taxon>
        <taxon>Streptophyta</taxon>
        <taxon>Embryophyta</taxon>
        <taxon>Tracheophyta</taxon>
        <taxon>Spermatophyta</taxon>
        <taxon>Magnoliopsida</taxon>
        <taxon>Liliopsida</taxon>
        <taxon>Poales</taxon>
        <taxon>Poaceae</taxon>
        <taxon>PACMAD clade</taxon>
        <taxon>Panicoideae</taxon>
        <taxon>Panicodae</taxon>
        <taxon>Paniceae</taxon>
        <taxon>Cenchrinae</taxon>
        <taxon>Setaria</taxon>
    </lineage>
</organism>
<accession>A0A4U6U1M1</accession>